<feature type="region of interest" description="Disordered" evidence="1">
    <location>
        <begin position="1"/>
        <end position="31"/>
    </location>
</feature>
<gene>
    <name evidence="2" type="primary">54</name>
    <name evidence="2" type="ORF">SEA_QUESADILLA_54</name>
</gene>
<proteinExistence type="predicted"/>
<protein>
    <submittedName>
        <fullName evidence="2">Uncharacterized protein</fullName>
    </submittedName>
</protein>
<dbReference type="EMBL" id="MN617843">
    <property type="protein sequence ID" value="QGH75302.1"/>
    <property type="molecule type" value="Genomic_DNA"/>
</dbReference>
<organism evidence="2 3">
    <name type="scientific">Mycobacterium phage Quesadilla</name>
    <dbReference type="NCBI Taxonomy" id="2664226"/>
    <lineage>
        <taxon>Viruses</taxon>
        <taxon>Duplodnaviria</taxon>
        <taxon>Heunggongvirae</taxon>
        <taxon>Uroviricota</taxon>
        <taxon>Caudoviricetes</taxon>
        <taxon>Bclasvirinae</taxon>
        <taxon>Quesadillavirus</taxon>
        <taxon>Quesadillavirus quesadilla</taxon>
    </lineage>
</organism>
<evidence type="ECO:0000313" key="2">
    <source>
        <dbReference type="EMBL" id="QGH75302.1"/>
    </source>
</evidence>
<evidence type="ECO:0000313" key="3">
    <source>
        <dbReference type="Proteomes" id="UP000370142"/>
    </source>
</evidence>
<evidence type="ECO:0000256" key="1">
    <source>
        <dbReference type="SAM" id="MobiDB-lite"/>
    </source>
</evidence>
<reference evidence="2 3" key="1">
    <citation type="submission" date="2019-10" db="EMBL/GenBank/DDBJ databases">
        <authorList>
            <person name="Jorgensen H.J."/>
            <person name="Tolsma S."/>
            <person name="Caruso S.M."/>
            <person name="Garlena R.A."/>
            <person name="Russell D.A."/>
            <person name="Pope W.H."/>
            <person name="Jacobs-Se D."/>
            <person name="Hatfull G.F."/>
        </authorList>
    </citation>
    <scope>NUCLEOTIDE SEQUENCE [LARGE SCALE GENOMIC DNA]</scope>
</reference>
<keyword evidence="3" id="KW-1185">Reference proteome</keyword>
<dbReference type="GeneID" id="60321218"/>
<dbReference type="RefSeq" id="YP_009949810.1">
    <property type="nucleotide sequence ID" value="NC_051584.1"/>
</dbReference>
<sequence length="62" mass="6868">MSIKTPSRAGAYHGVSSAAPKPKRSAHNVCDSKEGGCGHFRSDHRYSRECRVQGCECQEMVW</sequence>
<dbReference type="Proteomes" id="UP000370142">
    <property type="component" value="Segment"/>
</dbReference>
<accession>A0A5Q2WC14</accession>
<dbReference type="KEGG" id="vg:60321218"/>
<name>A0A5Q2WC14_9CAUD</name>